<organism evidence="2 3">
    <name type="scientific">Streptomyces turgidiscabies (strain Car8)</name>
    <dbReference type="NCBI Taxonomy" id="698760"/>
    <lineage>
        <taxon>Bacteria</taxon>
        <taxon>Bacillati</taxon>
        <taxon>Actinomycetota</taxon>
        <taxon>Actinomycetes</taxon>
        <taxon>Kitasatosporales</taxon>
        <taxon>Streptomycetaceae</taxon>
        <taxon>Streptomyces</taxon>
    </lineage>
</organism>
<evidence type="ECO:0008006" key="4">
    <source>
        <dbReference type="Google" id="ProtNLM"/>
    </source>
</evidence>
<comment type="caution">
    <text evidence="2">The sequence shown here is derived from an EMBL/GenBank/DDBJ whole genome shotgun (WGS) entry which is preliminary data.</text>
</comment>
<dbReference type="EMBL" id="AEJB01000515">
    <property type="protein sequence ID" value="ELP63463.1"/>
    <property type="molecule type" value="Genomic_DNA"/>
</dbReference>
<dbReference type="PATRIC" id="fig|698760.3.peg.7642"/>
<dbReference type="AlphaFoldDB" id="L7EVM0"/>
<evidence type="ECO:0000256" key="1">
    <source>
        <dbReference type="SAM" id="MobiDB-lite"/>
    </source>
</evidence>
<dbReference type="InterPro" id="IPR045998">
    <property type="entry name" value="DUF5954"/>
</dbReference>
<keyword evidence="3" id="KW-1185">Reference proteome</keyword>
<sequence length="393" mass="43628">MHAQYMSDYRDGFRGDYRDDVPAYLTVRVTAQDGPIAAFAEQEAGEAARRYPDLMGVGIPEFFHARECETGGWELYGHGSDTPQGSRDSLGSVFRMRAGEAHEAGDEVARRKWTAAAERMDREVVNDVRVRGERFRIVRASRFVRMGPNGPEPPRPSDPDPAEVGEAYRVGPRTKGFVVDPVTGTGLSDGILRMDLIQFVGVTPGAPPEVRDDARRAIHTHPGGVLLPAVYMISERVDGSWRAHDPGASDSTPQGARDALAHWLRVMAPFTLRLSEEKAAEYALAADRVDERRSNVATVDGIRYRVTRVERLVRVGPDGPEGPRPSDFDPDPPVDVQTRRLKEQGLWREEDDEPIPLSERTLELKRRWDAEEARRQAVRESRKKGQGTGAGGG</sequence>
<feature type="compositionally biased region" description="Basic and acidic residues" evidence="1">
    <location>
        <begin position="337"/>
        <end position="348"/>
    </location>
</feature>
<proteinExistence type="predicted"/>
<feature type="region of interest" description="Disordered" evidence="1">
    <location>
        <begin position="373"/>
        <end position="393"/>
    </location>
</feature>
<dbReference type="Proteomes" id="UP000010931">
    <property type="component" value="Unassembled WGS sequence"/>
</dbReference>
<evidence type="ECO:0000313" key="3">
    <source>
        <dbReference type="Proteomes" id="UP000010931"/>
    </source>
</evidence>
<protein>
    <recommendedName>
        <fullName evidence="4">PE-PGRS family protein</fullName>
    </recommendedName>
</protein>
<dbReference type="STRING" id="85558.T45_01453"/>
<dbReference type="Pfam" id="PF19379">
    <property type="entry name" value="DUF5954"/>
    <property type="match status" value="1"/>
</dbReference>
<feature type="region of interest" description="Disordered" evidence="1">
    <location>
        <begin position="314"/>
        <end position="359"/>
    </location>
</feature>
<reference evidence="2 3" key="1">
    <citation type="journal article" date="2011" name="Plasmid">
        <title>Streptomyces turgidiscabies Car8 contains a modular pathogenicity island that shares virulence genes with other actinobacterial plant pathogens.</title>
        <authorList>
            <person name="Huguet-Tapia J.C."/>
            <person name="Badger J.H."/>
            <person name="Loria R."/>
            <person name="Pettis G.S."/>
        </authorList>
    </citation>
    <scope>NUCLEOTIDE SEQUENCE [LARGE SCALE GENOMIC DNA]</scope>
    <source>
        <strain evidence="2 3">Car8</strain>
    </source>
</reference>
<name>L7EVM0_STRT8</name>
<gene>
    <name evidence="2" type="ORF">STRTUCAR8_06912</name>
</gene>
<accession>L7EVM0</accession>
<evidence type="ECO:0000313" key="2">
    <source>
        <dbReference type="EMBL" id="ELP63463.1"/>
    </source>
</evidence>